<dbReference type="PANTHER" id="PTHR24056:SF486">
    <property type="entry name" value="OS12G0427000 PROTEIN"/>
    <property type="match status" value="1"/>
</dbReference>
<dbReference type="GO" id="GO:0005524">
    <property type="term" value="F:ATP binding"/>
    <property type="evidence" value="ECO:0007669"/>
    <property type="project" value="UniProtKB-KW"/>
</dbReference>
<dbReference type="SMART" id="SM00219">
    <property type="entry name" value="TyrKc"/>
    <property type="match status" value="1"/>
</dbReference>
<dbReference type="GO" id="GO:0005634">
    <property type="term" value="C:nucleus"/>
    <property type="evidence" value="ECO:0007669"/>
    <property type="project" value="TreeGrafter"/>
</dbReference>
<dbReference type="HOGENOM" id="CLU_000288_181_1_1"/>
<dbReference type="InterPro" id="IPR011009">
    <property type="entry name" value="Kinase-like_dom_sf"/>
</dbReference>
<dbReference type="InterPro" id="IPR020635">
    <property type="entry name" value="Tyr_kinase_cat_dom"/>
</dbReference>
<dbReference type="EC" id="2.7.11.23" evidence="1"/>
<dbReference type="EnsemblPlants" id="OGLUM08G07890.1">
    <property type="protein sequence ID" value="OGLUM08G07890.1"/>
    <property type="gene ID" value="OGLUM08G07890"/>
</dbReference>
<dbReference type="Pfam" id="PF00069">
    <property type="entry name" value="Pkinase"/>
    <property type="match status" value="1"/>
</dbReference>
<keyword evidence="2" id="KW-0597">Phosphoprotein</keyword>
<dbReference type="InterPro" id="IPR000719">
    <property type="entry name" value="Prot_kinase_dom"/>
</dbReference>
<evidence type="ECO:0000256" key="2">
    <source>
        <dbReference type="ARBA" id="ARBA00022553"/>
    </source>
</evidence>
<dbReference type="AlphaFoldDB" id="A0A0E0ASN9"/>
<organism evidence="7">
    <name type="scientific">Oryza glumipatula</name>
    <dbReference type="NCBI Taxonomy" id="40148"/>
    <lineage>
        <taxon>Eukaryota</taxon>
        <taxon>Viridiplantae</taxon>
        <taxon>Streptophyta</taxon>
        <taxon>Embryophyta</taxon>
        <taxon>Tracheophyta</taxon>
        <taxon>Spermatophyta</taxon>
        <taxon>Magnoliopsida</taxon>
        <taxon>Liliopsida</taxon>
        <taxon>Poales</taxon>
        <taxon>Poaceae</taxon>
        <taxon>BOP clade</taxon>
        <taxon>Oryzoideae</taxon>
        <taxon>Oryzeae</taxon>
        <taxon>Oryzinae</taxon>
        <taxon>Oryza</taxon>
    </lineage>
</organism>
<evidence type="ECO:0000313" key="8">
    <source>
        <dbReference type="Proteomes" id="UP000026961"/>
    </source>
</evidence>
<proteinExistence type="predicted"/>
<dbReference type="Gene3D" id="3.30.200.20">
    <property type="entry name" value="Phosphorylase Kinase, domain 1"/>
    <property type="match status" value="1"/>
</dbReference>
<dbReference type="InterPro" id="IPR008266">
    <property type="entry name" value="Tyr_kinase_AS"/>
</dbReference>
<evidence type="ECO:0000313" key="7">
    <source>
        <dbReference type="EnsemblPlants" id="OGLUM08G07890.1"/>
    </source>
</evidence>
<dbReference type="FunFam" id="1.10.510.10:FF:001165">
    <property type="entry name" value="Protein kinase domain containing protein"/>
    <property type="match status" value="1"/>
</dbReference>
<keyword evidence="8" id="KW-1185">Reference proteome</keyword>
<dbReference type="eggNOG" id="KOG0663">
    <property type="taxonomic scope" value="Eukaryota"/>
</dbReference>
<evidence type="ECO:0000256" key="5">
    <source>
        <dbReference type="ARBA" id="ARBA00049280"/>
    </source>
</evidence>
<feature type="domain" description="Protein kinase" evidence="6">
    <location>
        <begin position="13"/>
        <end position="361"/>
    </location>
</feature>
<comment type="catalytic activity">
    <reaction evidence="5">
        <text>[DNA-directed RNA polymerase] + ATP = phospho-[DNA-directed RNA polymerase] + ADP + H(+)</text>
        <dbReference type="Rhea" id="RHEA:10216"/>
        <dbReference type="Rhea" id="RHEA-COMP:11321"/>
        <dbReference type="Rhea" id="RHEA-COMP:11322"/>
        <dbReference type="ChEBI" id="CHEBI:15378"/>
        <dbReference type="ChEBI" id="CHEBI:30616"/>
        <dbReference type="ChEBI" id="CHEBI:43176"/>
        <dbReference type="ChEBI" id="CHEBI:68546"/>
        <dbReference type="ChEBI" id="CHEBI:456216"/>
        <dbReference type="EC" id="2.7.11.23"/>
    </reaction>
</comment>
<dbReference type="GO" id="GO:0007346">
    <property type="term" value="P:regulation of mitotic cell cycle"/>
    <property type="evidence" value="ECO:0007669"/>
    <property type="project" value="TreeGrafter"/>
</dbReference>
<dbReference type="PANTHER" id="PTHR24056">
    <property type="entry name" value="CELL DIVISION PROTEIN KINASE"/>
    <property type="match status" value="1"/>
</dbReference>
<evidence type="ECO:0000259" key="6">
    <source>
        <dbReference type="PROSITE" id="PS50011"/>
    </source>
</evidence>
<dbReference type="Proteomes" id="UP000026961">
    <property type="component" value="Chromosome 8"/>
</dbReference>
<sequence>MNVVGVESMTGRFELIGLTGVGVFGAVYKAWDNCCRTVVAVKRLSGRGRRGRHGGAGDEPFSLVHTGVRDLAREAMSLYACRGKRGVAHLRPNGVYAEVSGSCDSFLVMDYAGGFNLKDLMKRRRKEPGGGRPFSENEVRRIMRRLLVGVNAIVEAGLLHRDIRPENVVVDDGTEDLKQKPTAAATTGKKKAQSKKRKMKYTICDLGMSVPAVDSPDYSPDGVLTSIYNAPEILLGSRQYDRRVDTWGLGCIMAELLDGPGEPLFDGETNLAIMGSVLQVIGAEGVKSWPGLKRLADEPQALVRGFRDFSRLREKFPGAREARVARRPALSQAGFDVLSGLLEGNPEKRLTAIAALHMPWFEGSGGLRRVIGSCAGTVIPSGVAAAAQQAVKANMRHRPDADGEKINKATTLKDVVGGAVEVLPANKVATREDADKVATAAA</sequence>
<protein>
    <recommendedName>
        <fullName evidence="1">[RNA-polymerase]-subunit kinase</fullName>
        <ecNumber evidence="1">2.7.11.23</ecNumber>
    </recommendedName>
</protein>
<dbReference type="SUPFAM" id="SSF56112">
    <property type="entry name" value="Protein kinase-like (PK-like)"/>
    <property type="match status" value="1"/>
</dbReference>
<keyword evidence="3" id="KW-0547">Nucleotide-binding</keyword>
<dbReference type="Gene3D" id="1.10.510.10">
    <property type="entry name" value="Transferase(Phosphotransferase) domain 1"/>
    <property type="match status" value="1"/>
</dbReference>
<dbReference type="GO" id="GO:0004713">
    <property type="term" value="F:protein tyrosine kinase activity"/>
    <property type="evidence" value="ECO:0007669"/>
    <property type="project" value="InterPro"/>
</dbReference>
<accession>A0A0E0ASN9</accession>
<name>A0A0E0ASN9_9ORYZ</name>
<evidence type="ECO:0000256" key="4">
    <source>
        <dbReference type="ARBA" id="ARBA00022840"/>
    </source>
</evidence>
<evidence type="ECO:0000256" key="3">
    <source>
        <dbReference type="ARBA" id="ARBA00022741"/>
    </source>
</evidence>
<evidence type="ECO:0000256" key="1">
    <source>
        <dbReference type="ARBA" id="ARBA00012409"/>
    </source>
</evidence>
<dbReference type="STRING" id="40148.A0A0E0ASN9"/>
<dbReference type="PROSITE" id="PS00109">
    <property type="entry name" value="PROTEIN_KINASE_TYR"/>
    <property type="match status" value="1"/>
</dbReference>
<keyword evidence="4" id="KW-0067">ATP-binding</keyword>
<dbReference type="PROSITE" id="PS50011">
    <property type="entry name" value="PROTEIN_KINASE_DOM"/>
    <property type="match status" value="1"/>
</dbReference>
<dbReference type="Gramene" id="OGLUM08G07890.1">
    <property type="protein sequence ID" value="OGLUM08G07890.1"/>
    <property type="gene ID" value="OGLUM08G07890"/>
</dbReference>
<dbReference type="GO" id="GO:0008353">
    <property type="term" value="F:RNA polymerase II CTD heptapeptide repeat kinase activity"/>
    <property type="evidence" value="ECO:0007669"/>
    <property type="project" value="UniProtKB-EC"/>
</dbReference>
<reference evidence="7" key="2">
    <citation type="submission" date="2018-05" db="EMBL/GenBank/DDBJ databases">
        <title>OgluRS3 (Oryza glumaepatula Reference Sequence Version 3).</title>
        <authorList>
            <person name="Zhang J."/>
            <person name="Kudrna D."/>
            <person name="Lee S."/>
            <person name="Talag J."/>
            <person name="Welchert J."/>
            <person name="Wing R.A."/>
        </authorList>
    </citation>
    <scope>NUCLEOTIDE SEQUENCE [LARGE SCALE GENOMIC DNA]</scope>
</reference>
<dbReference type="InterPro" id="IPR050108">
    <property type="entry name" value="CDK"/>
</dbReference>
<reference evidence="7" key="1">
    <citation type="submission" date="2015-04" db="UniProtKB">
        <authorList>
            <consortium name="EnsemblPlants"/>
        </authorList>
    </citation>
    <scope>IDENTIFICATION</scope>
</reference>